<accession>A0A0F7UCM5</accession>
<feature type="compositionally biased region" description="Low complexity" evidence="12">
    <location>
        <begin position="2520"/>
        <end position="2533"/>
    </location>
</feature>
<feature type="compositionally biased region" description="Basic and acidic residues" evidence="12">
    <location>
        <begin position="2210"/>
        <end position="2232"/>
    </location>
</feature>
<comment type="similarity">
    <text evidence="11">Belongs to the protein kinase superfamily. Ser/Thr protein kinase family. Aurora subfamily.</text>
</comment>
<keyword evidence="3 11" id="KW-0808">Transferase</keyword>
<feature type="cross-link" description="Glycyl lysine isopeptide (Lys-Gly) (interchain with G-Cter in SUMO2)" evidence="9">
    <location>
        <position position="1257"/>
    </location>
</feature>
<dbReference type="InterPro" id="IPR008271">
    <property type="entry name" value="Ser/Thr_kinase_AS"/>
</dbReference>
<feature type="compositionally biased region" description="Low complexity" evidence="12">
    <location>
        <begin position="2481"/>
        <end position="2493"/>
    </location>
</feature>
<dbReference type="GO" id="GO:0004674">
    <property type="term" value="F:protein serine/threonine kinase activity"/>
    <property type="evidence" value="ECO:0007669"/>
    <property type="project" value="UniProtKB-KW"/>
</dbReference>
<feature type="compositionally biased region" description="Polar residues" evidence="12">
    <location>
        <begin position="795"/>
        <end position="805"/>
    </location>
</feature>
<feature type="region of interest" description="Disordered" evidence="12">
    <location>
        <begin position="360"/>
        <end position="464"/>
    </location>
</feature>
<evidence type="ECO:0000256" key="2">
    <source>
        <dbReference type="ARBA" id="ARBA00022527"/>
    </source>
</evidence>
<proteinExistence type="inferred from homology"/>
<feature type="compositionally biased region" description="Basic and acidic residues" evidence="12">
    <location>
        <begin position="2121"/>
        <end position="2130"/>
    </location>
</feature>
<feature type="region of interest" description="Disordered" evidence="12">
    <location>
        <begin position="795"/>
        <end position="822"/>
    </location>
</feature>
<feature type="compositionally biased region" description="Polar residues" evidence="12">
    <location>
        <begin position="900"/>
        <end position="947"/>
    </location>
</feature>
<dbReference type="CDD" id="cd14007">
    <property type="entry name" value="STKc_Aurora"/>
    <property type="match status" value="1"/>
</dbReference>
<feature type="compositionally biased region" description="Polar residues" evidence="12">
    <location>
        <begin position="1946"/>
        <end position="1976"/>
    </location>
</feature>
<evidence type="ECO:0000256" key="5">
    <source>
        <dbReference type="ARBA" id="ARBA00022777"/>
    </source>
</evidence>
<dbReference type="PROSITE" id="PS00108">
    <property type="entry name" value="PROTEIN_KINASE_ST"/>
    <property type="match status" value="1"/>
</dbReference>
<feature type="region of interest" description="Disordered" evidence="12">
    <location>
        <begin position="633"/>
        <end position="665"/>
    </location>
</feature>
<feature type="compositionally biased region" description="Polar residues" evidence="12">
    <location>
        <begin position="813"/>
        <end position="822"/>
    </location>
</feature>
<dbReference type="EC" id="2.7.11.1" evidence="11"/>
<comment type="subunit">
    <text evidence="1">Monomer.</text>
</comment>
<feature type="compositionally biased region" description="Polar residues" evidence="12">
    <location>
        <begin position="49"/>
        <end position="61"/>
    </location>
</feature>
<feature type="region of interest" description="Disordered" evidence="12">
    <location>
        <begin position="1"/>
        <end position="61"/>
    </location>
</feature>
<evidence type="ECO:0000256" key="11">
    <source>
        <dbReference type="RuleBase" id="RU367134"/>
    </source>
</evidence>
<dbReference type="EMBL" id="LN714481">
    <property type="protein sequence ID" value="CEL66375.1"/>
    <property type="molecule type" value="Genomic_DNA"/>
</dbReference>
<feature type="compositionally biased region" description="Low complexity" evidence="12">
    <location>
        <begin position="1425"/>
        <end position="1440"/>
    </location>
</feature>
<feature type="binding site" evidence="8 10">
    <location>
        <position position="1158"/>
    </location>
    <ligand>
        <name>ATP</name>
        <dbReference type="ChEBI" id="CHEBI:30616"/>
    </ligand>
</feature>
<evidence type="ECO:0000256" key="9">
    <source>
        <dbReference type="PIRSR" id="PIRSR630616-3"/>
    </source>
</evidence>
<evidence type="ECO:0000256" key="6">
    <source>
        <dbReference type="ARBA" id="ARBA00022840"/>
    </source>
</evidence>
<feature type="region of interest" description="Disordered" evidence="12">
    <location>
        <begin position="214"/>
        <end position="234"/>
    </location>
</feature>
<comment type="catalytic activity">
    <reaction evidence="11">
        <text>L-threonyl-[protein] + ATP = O-phospho-L-threonyl-[protein] + ADP + H(+)</text>
        <dbReference type="Rhea" id="RHEA:46608"/>
        <dbReference type="Rhea" id="RHEA-COMP:11060"/>
        <dbReference type="Rhea" id="RHEA-COMP:11605"/>
        <dbReference type="ChEBI" id="CHEBI:15378"/>
        <dbReference type="ChEBI" id="CHEBI:30013"/>
        <dbReference type="ChEBI" id="CHEBI:30616"/>
        <dbReference type="ChEBI" id="CHEBI:61977"/>
        <dbReference type="ChEBI" id="CHEBI:456216"/>
        <dbReference type="EC" id="2.7.11.1"/>
    </reaction>
</comment>
<dbReference type="SUPFAM" id="SSF56112">
    <property type="entry name" value="Protein kinase-like (PK-like)"/>
    <property type="match status" value="1"/>
</dbReference>
<keyword evidence="5 11" id="KW-0418">Kinase</keyword>
<feature type="region of interest" description="Disordered" evidence="12">
    <location>
        <begin position="2682"/>
        <end position="2714"/>
    </location>
</feature>
<keyword evidence="6 8" id="KW-0067">ATP-binding</keyword>
<feature type="active site" description="Proton acceptor" evidence="7">
    <location>
        <position position="1255"/>
    </location>
</feature>
<evidence type="ECO:0000256" key="8">
    <source>
        <dbReference type="PIRSR" id="PIRSR630616-2"/>
    </source>
</evidence>
<feature type="compositionally biased region" description="Polar residues" evidence="12">
    <location>
        <begin position="1467"/>
        <end position="1481"/>
    </location>
</feature>
<keyword evidence="2 11" id="KW-0723">Serine/threonine-protein kinase</keyword>
<dbReference type="GO" id="GO:0005524">
    <property type="term" value="F:ATP binding"/>
    <property type="evidence" value="ECO:0007669"/>
    <property type="project" value="UniProtKB-UniRule"/>
</dbReference>
<dbReference type="FunFam" id="1.10.510.10:FF:000571">
    <property type="entry name" value="Maternal embryonic leucine zipper kinase"/>
    <property type="match status" value="1"/>
</dbReference>
<feature type="region of interest" description="Disordered" evidence="12">
    <location>
        <begin position="1602"/>
        <end position="1784"/>
    </location>
</feature>
<evidence type="ECO:0000256" key="1">
    <source>
        <dbReference type="ARBA" id="ARBA00011245"/>
    </source>
</evidence>
<feature type="compositionally biased region" description="Polar residues" evidence="12">
    <location>
        <begin position="386"/>
        <end position="396"/>
    </location>
</feature>
<comment type="catalytic activity">
    <reaction evidence="11">
        <text>L-seryl-[protein] + ATP = O-phospho-L-seryl-[protein] + ADP + H(+)</text>
        <dbReference type="Rhea" id="RHEA:17989"/>
        <dbReference type="Rhea" id="RHEA-COMP:9863"/>
        <dbReference type="Rhea" id="RHEA-COMP:11604"/>
        <dbReference type="ChEBI" id="CHEBI:15378"/>
        <dbReference type="ChEBI" id="CHEBI:29999"/>
        <dbReference type="ChEBI" id="CHEBI:30616"/>
        <dbReference type="ChEBI" id="CHEBI:83421"/>
        <dbReference type="ChEBI" id="CHEBI:456216"/>
        <dbReference type="EC" id="2.7.11.1"/>
    </reaction>
</comment>
<dbReference type="InterPro" id="IPR030616">
    <property type="entry name" value="Aur-like"/>
</dbReference>
<feature type="compositionally biased region" description="Polar residues" evidence="12">
    <location>
        <begin position="2698"/>
        <end position="2709"/>
    </location>
</feature>
<dbReference type="InterPro" id="IPR011009">
    <property type="entry name" value="Kinase-like_dom_sf"/>
</dbReference>
<feature type="domain" description="Protein kinase" evidence="13">
    <location>
        <begin position="1129"/>
        <end position="1383"/>
    </location>
</feature>
<feature type="region of interest" description="Disordered" evidence="12">
    <location>
        <begin position="1916"/>
        <end position="2026"/>
    </location>
</feature>
<feature type="region of interest" description="Disordered" evidence="12">
    <location>
        <begin position="1406"/>
        <end position="1497"/>
    </location>
</feature>
<feature type="compositionally biased region" description="Low complexity" evidence="12">
    <location>
        <begin position="2418"/>
        <end position="2438"/>
    </location>
</feature>
<feature type="region of interest" description="Disordered" evidence="12">
    <location>
        <begin position="1822"/>
        <end position="1898"/>
    </location>
</feature>
<evidence type="ECO:0000256" key="12">
    <source>
        <dbReference type="SAM" id="MobiDB-lite"/>
    </source>
</evidence>
<dbReference type="Pfam" id="PF00069">
    <property type="entry name" value="Pkinase"/>
    <property type="match status" value="1"/>
</dbReference>
<dbReference type="Gene3D" id="1.10.510.10">
    <property type="entry name" value="Transferase(Phosphotransferase) domain 1"/>
    <property type="match status" value="1"/>
</dbReference>
<feature type="region of interest" description="Disordered" evidence="12">
    <location>
        <begin position="534"/>
        <end position="564"/>
    </location>
</feature>
<feature type="compositionally biased region" description="Polar residues" evidence="12">
    <location>
        <begin position="2555"/>
        <end position="2571"/>
    </location>
</feature>
<feature type="binding site" evidence="8">
    <location>
        <begin position="1259"/>
        <end position="1260"/>
    </location>
    <ligand>
        <name>ATP</name>
        <dbReference type="ChEBI" id="CHEBI:30616"/>
    </ligand>
</feature>
<feature type="region of interest" description="Disordered" evidence="12">
    <location>
        <begin position="844"/>
        <end position="1046"/>
    </location>
</feature>
<feature type="region of interest" description="Disordered" evidence="12">
    <location>
        <begin position="2080"/>
        <end position="2586"/>
    </location>
</feature>
<evidence type="ECO:0000256" key="10">
    <source>
        <dbReference type="PROSITE-ProRule" id="PRU10141"/>
    </source>
</evidence>
<reference evidence="14" key="1">
    <citation type="journal article" date="2015" name="PLoS ONE">
        <title>Comprehensive Evaluation of Toxoplasma gondii VEG and Neospora caninum LIV Genomes with Tachyzoite Stage Transcriptome and Proteome Defines Novel Transcript Features.</title>
        <authorList>
            <person name="Ramaprasad A."/>
            <person name="Mourier T."/>
            <person name="Naeem R."/>
            <person name="Malas T.B."/>
            <person name="Moussa E."/>
            <person name="Panigrahi A."/>
            <person name="Vermont S.J."/>
            <person name="Otto T.D."/>
            <person name="Wastling J."/>
            <person name="Pain A."/>
        </authorList>
    </citation>
    <scope>NUCLEOTIDE SEQUENCE</scope>
    <source>
        <strain evidence="14">Liverpool</strain>
    </source>
</reference>
<feature type="compositionally biased region" description="Polar residues" evidence="12">
    <location>
        <begin position="879"/>
        <end position="891"/>
    </location>
</feature>
<feature type="compositionally biased region" description="Low complexity" evidence="12">
    <location>
        <begin position="1978"/>
        <end position="1988"/>
    </location>
</feature>
<keyword evidence="4 8" id="KW-0547">Nucleotide-binding</keyword>
<evidence type="ECO:0000256" key="4">
    <source>
        <dbReference type="ARBA" id="ARBA00022741"/>
    </source>
</evidence>
<organism evidence="14">
    <name type="scientific">Neospora caninum (strain Liverpool)</name>
    <dbReference type="NCBI Taxonomy" id="572307"/>
    <lineage>
        <taxon>Eukaryota</taxon>
        <taxon>Sar</taxon>
        <taxon>Alveolata</taxon>
        <taxon>Apicomplexa</taxon>
        <taxon>Conoidasida</taxon>
        <taxon>Coccidia</taxon>
        <taxon>Eucoccidiorida</taxon>
        <taxon>Eimeriorina</taxon>
        <taxon>Sarcocystidae</taxon>
        <taxon>Neospora</taxon>
    </lineage>
</organism>
<feature type="compositionally biased region" description="Low complexity" evidence="12">
    <location>
        <begin position="643"/>
        <end position="656"/>
    </location>
</feature>
<dbReference type="PANTHER" id="PTHR24350">
    <property type="entry name" value="SERINE/THREONINE-PROTEIN KINASE IAL-RELATED"/>
    <property type="match status" value="1"/>
</dbReference>
<feature type="binding site" evidence="8">
    <location>
        <position position="1273"/>
    </location>
    <ligand>
        <name>ATP</name>
        <dbReference type="ChEBI" id="CHEBI:30616"/>
    </ligand>
</feature>
<name>A0A0F7UCM5_NEOCL</name>
<gene>
    <name evidence="14" type="ORF">BN1204_021920</name>
</gene>
<feature type="compositionally biased region" description="Polar residues" evidence="12">
    <location>
        <begin position="2308"/>
        <end position="2323"/>
    </location>
</feature>
<dbReference type="InterPro" id="IPR017441">
    <property type="entry name" value="Protein_kinase_ATP_BS"/>
</dbReference>
<evidence type="ECO:0000256" key="7">
    <source>
        <dbReference type="PIRSR" id="PIRSR630616-1"/>
    </source>
</evidence>
<feature type="compositionally biased region" description="Polar residues" evidence="12">
    <location>
        <begin position="2080"/>
        <end position="2097"/>
    </location>
</feature>
<feature type="region of interest" description="Disordered" evidence="12">
    <location>
        <begin position="1520"/>
        <end position="1559"/>
    </location>
</feature>
<feature type="compositionally biased region" description="Low complexity" evidence="12">
    <location>
        <begin position="1"/>
        <end position="20"/>
    </location>
</feature>
<protein>
    <recommendedName>
        <fullName evidence="11">Aurora kinase</fullName>
        <ecNumber evidence="11">2.7.11.1</ecNumber>
    </recommendedName>
</protein>
<feature type="compositionally biased region" description="Polar residues" evidence="12">
    <location>
        <begin position="2534"/>
        <end position="2543"/>
    </location>
</feature>
<feature type="compositionally biased region" description="Polar residues" evidence="12">
    <location>
        <begin position="1007"/>
        <end position="1021"/>
    </location>
</feature>
<evidence type="ECO:0000313" key="14">
    <source>
        <dbReference type="EMBL" id="CEL66375.1"/>
    </source>
</evidence>
<dbReference type="SMART" id="SM00220">
    <property type="entry name" value="S_TKc"/>
    <property type="match status" value="1"/>
</dbReference>
<feature type="compositionally biased region" description="Polar residues" evidence="12">
    <location>
        <begin position="2005"/>
        <end position="2015"/>
    </location>
</feature>
<dbReference type="PROSITE" id="PS00107">
    <property type="entry name" value="PROTEIN_KINASE_ATP"/>
    <property type="match status" value="1"/>
</dbReference>
<feature type="region of interest" description="Disordered" evidence="12">
    <location>
        <begin position="592"/>
        <end position="621"/>
    </location>
</feature>
<evidence type="ECO:0000259" key="13">
    <source>
        <dbReference type="PROSITE" id="PS50011"/>
    </source>
</evidence>
<dbReference type="PROSITE" id="PS50011">
    <property type="entry name" value="PROTEIN_KINASE_DOM"/>
    <property type="match status" value="1"/>
</dbReference>
<feature type="compositionally biased region" description="Basic and acidic residues" evidence="12">
    <location>
        <begin position="1701"/>
        <end position="1714"/>
    </location>
</feature>
<feature type="compositionally biased region" description="Polar residues" evidence="12">
    <location>
        <begin position="1647"/>
        <end position="1679"/>
    </location>
</feature>
<sequence length="2823" mass="296125">MDFLSYSSSSMQGSPASACSGCAGDSPSGVTASCAKPSFRLGRPISPAQHHSGSPKSLSSYARNVPLDQVIRRVEAPPTGSVGLSQSYGLPTAPPSAFKSYVANPAGRAAGEPGHTKMRPCTPTRNRQFDGGNDASVAAAESVAFPHLFARSMTPTTPYSAQRSEDVVAPHQLSLSYPSSPLRIPYTSQTFVPEALSNQPANQCTASYSLTRDVNATPSHSSQPTQAQDPSHQSWLHGLWPLTGAWAARAAASAFGMQSAQTSRPMLRQQRLGGTRVRQTNQFEPSSAATVHSKGSHCTLPLGQVHQEAASAESSGVRSRARSPCVFGSAGTGVQSTAMATQLRSVTPGMTTLEPRAQMNQQGGFRHDHIPPTQQPEAKSHPGKTMPSSDRCSASTAGHIPRAESPQASAAARTMYAGVGAVRSSSATPVRPPTRTPEQGRQPAYPSPNRTLHQEAPASNMAPNRRFAGSDVNVPWADSGFRVAFPELRGDKVELQAHHQLMLGNPMLSCVESLGTTPVRGGLQRDREGQAAVFRRPNSAPPPASRCQRLVPSSKAGEPSFRQQRSVIESATSQCGTDGGGQSRAYVVPEHGGVAKSTSRRTASHSSSPSVGTAEDTAGNGLSKVAQSKVFVPGDNRGLTTDSSVVSSQTASSPSSFPQGLRTTRATPSSVNAVAGACGGSHLQWRQQNGGGVDECSSGSAVDSRMVPGIRQIPGYGGTVPSSPCPATDPCSVEKLSGMSQAAQAQPAVGPSSFVTSLEPSAGRQQKMSETANHALEVTATPACASKRLSMRNSPAQVPLSSSQPGELEATGFPQNPKITRPSTQGLILTDATQVTPTLPMHTRSAAAAVESRSTGTGSGHPGVRCEPATERGEARYVSTASWQVAMPNTSSKKRIESPMPSQRGSDNQTGGASATCAASPQTSETRQLTCETQTSRLKEGPSSTAQGGIDASPSVKGYPAFGGPTPVQPLGPAKQKQLVQRSDAEEADDPAANGSTEVTPARHHMQQCSAPTRRNASGETNAAGVKVRASGTLRGRPKQNGHFCEGDAVRLSANASFSPKARGEGLPSVSSIEEQGDVIPLRSFLWALDAFPGVGGLSKTGKHQEKTPEDALVNCQLDDFELADSRSGGDACLLGRGTYGVVRKLRHRATGKVFAVKSIEKESVVRAGMVSQVEFELLVQKDLLRHRNVLRCFACMEDNEQVHLVLEYCSQGDLYSKIRSQPLRRLSEREAFVYFSQLVNGLHYLHSKGVTHRDLKLENLLLDGQNVLKIADLGWCGSVLGKRKNFNFCGTLDYLAPEMIQGVGHDWRVDLWGAGILLYEMLDGKPPFQSTRHLELIQQVLKAEVTIPPHIASDAGDLIAKLLRYDPEDRIPLHLLPQHPWVKRMWSELRSEYYAKYPDAVPRRSSASCTLSGAAPHCEKHSRASSASAVRTASSPRSSNFRSAPTPLPSFTRAGVRASHAPQKPAASQQLTLDGRCNTNAHRHDDATYRKAPPGAQSAVFFGGSTGGEQGTIRASASLGTSAGSLEHRRDSSVQEDLSAPEKDSRQASPDQLHTDLPSEKKTLLQGMQEGSESRSSAGCEYSQTAPSECRLLRGSTMASSVDSDVAERSKAESDPDEFQTHSTDALKDGARVVPPETFLEKNGHSLDSQSCSGGESSTPAGQQSSETLGEWNPNTGSPVDALRVDSSISLHSHPVPGDDETKVPPRDLHDDAAANLPSKKKKVVPSRVGPEAASAHVGGLAGARSARSLGQLSDTDHRRGGVRRSIAQAAQRKALSTRMQEKNESARAALCASLISRILDINRSTHAAVHAGTVISPPPVLLPTHPTARPSWSGSVRGTGAGHRATSSSATNRRFSRGGSKSADRKPEGGPVGTAAKSFPSKVQATQQVCKGPRRPAVKADNYSVLFEDADLSDSEKNTADGVPARRGSPLLEKTDANGEVFTGDQTESEPSASAQFGSQSRGCQEMSTGIRQESSSHLSPSTSLSNHGAGSQVSDHAPLHATSPSDASQQTKSHFHLEDARQPASVITQSVALQTPHVPYQPNRVCPEAAGESRVCQGSQNVFFHSQAHVPCQQWYHSSPQSEIGGSSATSHGEGSTGFDSKPAAPVPEGHRASARAAIRETPRWGELDQGPSGIPPESDSCGVSGAFFAPLSQDRELPNMNSKGGHGTLASAATAEAQQSVWRVGGSRPCAEESSGATPSGLSRSAECEQKNRGTARDSGADMEARDCEEAEDFSAFADHLSEGSTDDELPGATPSNADSELLPSKTRGRIPSATALRRQPRSGWVSTRQPARTGVPKFRSHSEQSSRPVKKGSGSSKESALVASNAPVLPTQRRDDSRVGAFKHAPAATSRGKVVVPGGPHRLNRETSRLGQKGTTHRGLTRPFPSATHAGSPSGAPGRGTDKASGVKGGSKSGSDAASVSKGKESASAASKSCGPRGEDASLAQHRTTGAVASAESDSNARTLPPTCLETRDSTGAAASGHASPGHAELATGNAEGVSQQMRGPRLPSPGPANSPSHHSPYVSSSVPFDQTQGQHSGVSAGRQLGGTGPFTSFSVMRAQSPQPSNVAACRRPRSTPPSAVAATGSHAWYRLAPWGARIPRGSGGRVNGVFSPFPAPVYQDHSTYVKSQEAKRYTTCSRWPGVLAVPASLQAPHGGVHFGAVPSAARATNLAVPNPVNGSHAHPSLHRPMSPQGGTSPVTNSPSPLRGFQQGPWFELSKDGRMLPAGWLEGSVGFSPGSPLPGGAGVRSSQTLLQAAAGQQCRQVVVSGQSIQAASAVHAAAVAAASRGNGRTPNAAGTNLQPSWSSQTRIIQNVKGV</sequence>
<dbReference type="FunFam" id="3.30.200.20:FF:000042">
    <property type="entry name" value="Aurora kinase A"/>
    <property type="match status" value="1"/>
</dbReference>
<dbReference type="InterPro" id="IPR000719">
    <property type="entry name" value="Prot_kinase_dom"/>
</dbReference>
<evidence type="ECO:0000256" key="3">
    <source>
        <dbReference type="ARBA" id="ARBA00022679"/>
    </source>
</evidence>